<feature type="signal peptide" evidence="1">
    <location>
        <begin position="1"/>
        <end position="32"/>
    </location>
</feature>
<evidence type="ECO:0000313" key="2">
    <source>
        <dbReference type="EMBL" id="PJJ56957.1"/>
    </source>
</evidence>
<organism evidence="2 3">
    <name type="scientific">Mumia flava</name>
    <dbReference type="NCBI Taxonomy" id="1348852"/>
    <lineage>
        <taxon>Bacteria</taxon>
        <taxon>Bacillati</taxon>
        <taxon>Actinomycetota</taxon>
        <taxon>Actinomycetes</taxon>
        <taxon>Propionibacteriales</taxon>
        <taxon>Nocardioidaceae</taxon>
        <taxon>Mumia</taxon>
    </lineage>
</organism>
<keyword evidence="1" id="KW-0732">Signal</keyword>
<comment type="caution">
    <text evidence="2">The sequence shown here is derived from an EMBL/GenBank/DDBJ whole genome shotgun (WGS) entry which is preliminary data.</text>
</comment>
<sequence length="301" mass="31731">MNPRHRRAIIPGLLVCLLAVVVVVAVANQARAADDEIAVPERVSAITDARVPESSGLVVSQADPRLAYTINDSGNDPAVFTVRLSTGDVVARTNLTGGDFVDTEALTIDPDGTLWVADIGDNDLVRSDVALYALDEPLRKGGTVEAKRFRVRYDDGNTDAEALLSDPVTGGLLIASKSMLGGQLYRLPADLDADRVNVADPIEGAEVPAMVTGGDFLPDGSAIVLRTYLGIHVLDAGTWTDEWSATLPEVQQGESLAVEPDGTSVLIGAEGLPSLIRRVVLPEDQRAGMLAPVGGVFDLDD</sequence>
<dbReference type="OrthoDB" id="9801244at2"/>
<dbReference type="InterPro" id="IPR015943">
    <property type="entry name" value="WD40/YVTN_repeat-like_dom_sf"/>
</dbReference>
<keyword evidence="3" id="KW-1185">Reference proteome</keyword>
<dbReference type="AlphaFoldDB" id="A0A2M9BG77"/>
<dbReference type="Gene3D" id="2.130.10.10">
    <property type="entry name" value="YVTN repeat-like/Quinoprotein amine dehydrogenase"/>
    <property type="match status" value="1"/>
</dbReference>
<feature type="chain" id="PRO_5014863954" description="Sugar lactone lactonase YvrE" evidence="1">
    <location>
        <begin position="33"/>
        <end position="301"/>
    </location>
</feature>
<accession>A0A2M9BG77</accession>
<proteinExistence type="predicted"/>
<dbReference type="Proteomes" id="UP000230842">
    <property type="component" value="Unassembled WGS sequence"/>
</dbReference>
<dbReference type="EMBL" id="PGEZ01000001">
    <property type="protein sequence ID" value="PJJ56957.1"/>
    <property type="molecule type" value="Genomic_DNA"/>
</dbReference>
<evidence type="ECO:0000313" key="3">
    <source>
        <dbReference type="Proteomes" id="UP000230842"/>
    </source>
</evidence>
<gene>
    <name evidence="2" type="ORF">CLV56_1175</name>
</gene>
<evidence type="ECO:0000256" key="1">
    <source>
        <dbReference type="SAM" id="SignalP"/>
    </source>
</evidence>
<dbReference type="RefSeq" id="WP_100414526.1">
    <property type="nucleotide sequence ID" value="NZ_PGEZ01000001.1"/>
</dbReference>
<evidence type="ECO:0008006" key="4">
    <source>
        <dbReference type="Google" id="ProtNLM"/>
    </source>
</evidence>
<protein>
    <recommendedName>
        <fullName evidence="4">Sugar lactone lactonase YvrE</fullName>
    </recommendedName>
</protein>
<name>A0A2M9BG77_9ACTN</name>
<dbReference type="InterPro" id="IPR011044">
    <property type="entry name" value="Quino_amine_DH_bsu"/>
</dbReference>
<reference evidence="2 3" key="1">
    <citation type="submission" date="2017-11" db="EMBL/GenBank/DDBJ databases">
        <title>Genomic Encyclopedia of Archaeal and Bacterial Type Strains, Phase II (KMG-II): From Individual Species to Whole Genera.</title>
        <authorList>
            <person name="Goeker M."/>
        </authorList>
    </citation>
    <scope>NUCLEOTIDE SEQUENCE [LARGE SCALE GENOMIC DNA]</scope>
    <source>
        <strain evidence="2 3">DSM 27763</strain>
    </source>
</reference>
<dbReference type="SUPFAM" id="SSF50969">
    <property type="entry name" value="YVTN repeat-like/Quinoprotein amine dehydrogenase"/>
    <property type="match status" value="1"/>
</dbReference>